<proteinExistence type="predicted"/>
<reference evidence="1" key="1">
    <citation type="submission" date="2020-03" db="EMBL/GenBank/DDBJ databases">
        <title>The deep terrestrial virosphere.</title>
        <authorList>
            <person name="Holmfeldt K."/>
            <person name="Nilsson E."/>
            <person name="Simone D."/>
            <person name="Lopez-Fernandez M."/>
            <person name="Wu X."/>
            <person name="de Brujin I."/>
            <person name="Lundin D."/>
            <person name="Andersson A."/>
            <person name="Bertilsson S."/>
            <person name="Dopson M."/>
        </authorList>
    </citation>
    <scope>NUCLEOTIDE SEQUENCE</scope>
    <source>
        <strain evidence="1">MM415B04839</strain>
    </source>
</reference>
<protein>
    <submittedName>
        <fullName evidence="1">Uncharacterized protein</fullName>
    </submittedName>
</protein>
<organism evidence="1">
    <name type="scientific">viral metagenome</name>
    <dbReference type="NCBI Taxonomy" id="1070528"/>
    <lineage>
        <taxon>unclassified sequences</taxon>
        <taxon>metagenomes</taxon>
        <taxon>organismal metagenomes</taxon>
    </lineage>
</organism>
<dbReference type="AlphaFoldDB" id="A0A6M3LBP6"/>
<sequence>MKNIQRYSLSTGLDGHRCYMVPRKNGEYVRWNEMKVVIVEDMAEAFEFKAIGKFPEEIGCNHKGDFSTTGGIICPKCGTPTYR</sequence>
<dbReference type="EMBL" id="MT143041">
    <property type="protein sequence ID" value="QJA92140.1"/>
    <property type="molecule type" value="Genomic_DNA"/>
</dbReference>
<accession>A0A6M3LBP6</accession>
<evidence type="ECO:0000313" key="1">
    <source>
        <dbReference type="EMBL" id="QJA92140.1"/>
    </source>
</evidence>
<name>A0A6M3LBP6_9ZZZZ</name>
<gene>
    <name evidence="1" type="ORF">MM415B04839_0004</name>
</gene>